<dbReference type="InterPro" id="IPR029787">
    <property type="entry name" value="Nucleotide_cyclase"/>
</dbReference>
<proteinExistence type="predicted"/>
<dbReference type="PROSITE" id="PS50883">
    <property type="entry name" value="EAL"/>
    <property type="match status" value="1"/>
</dbReference>
<feature type="domain" description="Response regulatory" evidence="1">
    <location>
        <begin position="15"/>
        <end position="129"/>
    </location>
</feature>
<reference evidence="4" key="1">
    <citation type="submission" date="2016-10" db="EMBL/GenBank/DDBJ databases">
        <authorList>
            <person name="de Groot N.N."/>
        </authorList>
    </citation>
    <scope>NUCLEOTIDE SEQUENCE</scope>
</reference>
<dbReference type="Pfam" id="PF00072">
    <property type="entry name" value="Response_reg"/>
    <property type="match status" value="1"/>
</dbReference>
<dbReference type="PROSITE" id="PS50887">
    <property type="entry name" value="GGDEF"/>
    <property type="match status" value="1"/>
</dbReference>
<dbReference type="Gene3D" id="3.30.70.270">
    <property type="match status" value="1"/>
</dbReference>
<dbReference type="GO" id="GO:0000160">
    <property type="term" value="P:phosphorelay signal transduction system"/>
    <property type="evidence" value="ECO:0007669"/>
    <property type="project" value="InterPro"/>
</dbReference>
<evidence type="ECO:0000313" key="4">
    <source>
        <dbReference type="EMBL" id="SFV75095.1"/>
    </source>
</evidence>
<dbReference type="SMART" id="SM00448">
    <property type="entry name" value="REC"/>
    <property type="match status" value="1"/>
</dbReference>
<dbReference type="SUPFAM" id="SSF55073">
    <property type="entry name" value="Nucleotide cyclase"/>
    <property type="match status" value="1"/>
</dbReference>
<dbReference type="Gene3D" id="3.20.20.450">
    <property type="entry name" value="EAL domain"/>
    <property type="match status" value="1"/>
</dbReference>
<dbReference type="SUPFAM" id="SSF141868">
    <property type="entry name" value="EAL domain-like"/>
    <property type="match status" value="1"/>
</dbReference>
<dbReference type="InterPro" id="IPR001633">
    <property type="entry name" value="EAL_dom"/>
</dbReference>
<dbReference type="CDD" id="cd01948">
    <property type="entry name" value="EAL"/>
    <property type="match status" value="1"/>
</dbReference>
<dbReference type="SMART" id="SM00267">
    <property type="entry name" value="GGDEF"/>
    <property type="match status" value="1"/>
</dbReference>
<organism evidence="4">
    <name type="scientific">hydrothermal vent metagenome</name>
    <dbReference type="NCBI Taxonomy" id="652676"/>
    <lineage>
        <taxon>unclassified sequences</taxon>
        <taxon>metagenomes</taxon>
        <taxon>ecological metagenomes</taxon>
    </lineage>
</organism>
<dbReference type="CDD" id="cd01949">
    <property type="entry name" value="GGDEF"/>
    <property type="match status" value="1"/>
</dbReference>
<dbReference type="InterPro" id="IPR011006">
    <property type="entry name" value="CheY-like_superfamily"/>
</dbReference>
<dbReference type="InterPro" id="IPR035919">
    <property type="entry name" value="EAL_sf"/>
</dbReference>
<name>A0A1W1D366_9ZZZZ</name>
<accession>A0A1W1D366</accession>
<dbReference type="NCBIfam" id="TIGR00254">
    <property type="entry name" value="GGDEF"/>
    <property type="match status" value="1"/>
</dbReference>
<dbReference type="GO" id="GO:0071111">
    <property type="term" value="F:cyclic-guanylate-specific phosphodiesterase activity"/>
    <property type="evidence" value="ECO:0007669"/>
    <property type="project" value="InterPro"/>
</dbReference>
<dbReference type="InterPro" id="IPR043128">
    <property type="entry name" value="Rev_trsase/Diguanyl_cyclase"/>
</dbReference>
<dbReference type="Pfam" id="PF00563">
    <property type="entry name" value="EAL"/>
    <property type="match status" value="1"/>
</dbReference>
<gene>
    <name evidence="4" type="ORF">MNB_SM-3-1184</name>
</gene>
<evidence type="ECO:0000259" key="1">
    <source>
        <dbReference type="PROSITE" id="PS50110"/>
    </source>
</evidence>
<dbReference type="CDD" id="cd17536">
    <property type="entry name" value="REC_YesN-like"/>
    <property type="match status" value="1"/>
</dbReference>
<evidence type="ECO:0000259" key="3">
    <source>
        <dbReference type="PROSITE" id="PS50887"/>
    </source>
</evidence>
<dbReference type="PANTHER" id="PTHR33121:SF71">
    <property type="entry name" value="OXYGEN SENSOR PROTEIN DOSP"/>
    <property type="match status" value="1"/>
</dbReference>
<dbReference type="InterPro" id="IPR000160">
    <property type="entry name" value="GGDEF_dom"/>
</dbReference>
<dbReference type="Gene3D" id="3.40.50.2300">
    <property type="match status" value="1"/>
</dbReference>
<dbReference type="EMBL" id="FPHP01000018">
    <property type="protein sequence ID" value="SFV75095.1"/>
    <property type="molecule type" value="Genomic_DNA"/>
</dbReference>
<dbReference type="SUPFAM" id="SSF52172">
    <property type="entry name" value="CheY-like"/>
    <property type="match status" value="1"/>
</dbReference>
<feature type="domain" description="EAL" evidence="2">
    <location>
        <begin position="322"/>
        <end position="563"/>
    </location>
</feature>
<dbReference type="Pfam" id="PF00990">
    <property type="entry name" value="GGDEF"/>
    <property type="match status" value="1"/>
</dbReference>
<dbReference type="InterPro" id="IPR050706">
    <property type="entry name" value="Cyclic-di-GMP_PDE-like"/>
</dbReference>
<dbReference type="InterPro" id="IPR001789">
    <property type="entry name" value="Sig_transdc_resp-reg_receiver"/>
</dbReference>
<dbReference type="PROSITE" id="PS50110">
    <property type="entry name" value="RESPONSE_REGULATORY"/>
    <property type="match status" value="1"/>
</dbReference>
<sequence>MIDIKELAKQTKDIRVLYVEDEESVRSQTMMILGMFFEHIDAAFDGEDGWQKYQNNEYDIVFTDISMPRMDGLELTRRIKEIDIYQRVVIISAYNTADYLFKAIELGVEGFILKPIELDKIVLNIKKLSDAINAMKMAQYYQENLEQEIAKKTQIIQKQAVTNKLTGLQNRFALNTYLEELEEEKILIVINIDNFDSINTIYGYENGNKVIQFVATLLSQNMLDNTQLFYLGGDEFAIVSDVISDEKLQIYLTDLQAKIASATLKLEDGNELKGTVTIAVASGKDDVLKKAHVALKEAKNEGKNRIKFYNDNLTIEKLQRQIHEFSPIIREAIDLGDVIPYFQPIVDNRTKTIHKFECLARIVSEDKVYSPFHFINIAQMIGVLPEITKIMIDKSFQAFAKNDYSFSINITEIDLNDNYLCDYFTTKLAEYNINPSRVILEVLEGISTTGVEHSLIQLKQLQKMGFSIAIDDFGAQNSNFERVNSMSVDFIKIDGSFIKNMAEDEKSYSIVKTITTFSKSIGAEVIAEFVHNEAVQKKVEELGIEYSQGYYFAQPQREIVDTF</sequence>
<protein>
    <submittedName>
        <fullName evidence="4">Diguanylate cyclase/phosphodiesterase (GGDEF &amp; EAL domains) with PAS/PAC sensor(S)</fullName>
    </submittedName>
</protein>
<feature type="domain" description="GGDEF" evidence="3">
    <location>
        <begin position="183"/>
        <end position="311"/>
    </location>
</feature>
<dbReference type="PANTHER" id="PTHR33121">
    <property type="entry name" value="CYCLIC DI-GMP PHOSPHODIESTERASE PDEF"/>
    <property type="match status" value="1"/>
</dbReference>
<dbReference type="AlphaFoldDB" id="A0A1W1D366"/>
<dbReference type="SMART" id="SM00052">
    <property type="entry name" value="EAL"/>
    <property type="match status" value="1"/>
</dbReference>
<evidence type="ECO:0000259" key="2">
    <source>
        <dbReference type="PROSITE" id="PS50883"/>
    </source>
</evidence>